<evidence type="ECO:0000256" key="3">
    <source>
        <dbReference type="ARBA" id="ARBA00022475"/>
    </source>
</evidence>
<comment type="similarity">
    <text evidence="9">Belongs to the ABC transporter superfamily. Drug exporter-1 (DrugE1) (TC 3.A.1.105) family.</text>
</comment>
<dbReference type="GO" id="GO:0046677">
    <property type="term" value="P:response to antibiotic"/>
    <property type="evidence" value="ECO:0007669"/>
    <property type="project" value="UniProtKB-KW"/>
</dbReference>
<dbReference type="SMART" id="SM00382">
    <property type="entry name" value="AAA"/>
    <property type="match status" value="1"/>
</dbReference>
<name>A0AA97CXL8_9ACTN</name>
<evidence type="ECO:0000256" key="7">
    <source>
        <dbReference type="ARBA" id="ARBA00023136"/>
    </source>
</evidence>
<evidence type="ECO:0000256" key="4">
    <source>
        <dbReference type="ARBA" id="ARBA00022741"/>
    </source>
</evidence>
<feature type="compositionally biased region" description="Basic and acidic residues" evidence="10">
    <location>
        <begin position="1"/>
        <end position="10"/>
    </location>
</feature>
<evidence type="ECO:0000256" key="1">
    <source>
        <dbReference type="ARBA" id="ARBA00004413"/>
    </source>
</evidence>
<dbReference type="GO" id="GO:0043215">
    <property type="term" value="P:daunorubicin transport"/>
    <property type="evidence" value="ECO:0007669"/>
    <property type="project" value="InterPro"/>
</dbReference>
<dbReference type="PROSITE" id="PS50893">
    <property type="entry name" value="ABC_TRANSPORTER_2"/>
    <property type="match status" value="1"/>
</dbReference>
<evidence type="ECO:0000256" key="6">
    <source>
        <dbReference type="ARBA" id="ARBA00022967"/>
    </source>
</evidence>
<evidence type="ECO:0000313" key="12">
    <source>
        <dbReference type="EMBL" id="WOC13040.1"/>
    </source>
</evidence>
<evidence type="ECO:0000256" key="9">
    <source>
        <dbReference type="ARBA" id="ARBA00049985"/>
    </source>
</evidence>
<feature type="region of interest" description="Disordered" evidence="10">
    <location>
        <begin position="415"/>
        <end position="446"/>
    </location>
</feature>
<dbReference type="PANTHER" id="PTHR42711">
    <property type="entry name" value="ABC TRANSPORTER ATP-BINDING PROTEIN"/>
    <property type="match status" value="1"/>
</dbReference>
<evidence type="ECO:0000259" key="11">
    <source>
        <dbReference type="PROSITE" id="PS50893"/>
    </source>
</evidence>
<sequence length="497" mass="52857">MEHGTDPHEHIRSRRQPPRDALTDTMPWVPDDDPVLKELRAWRDELGGAPVDAEAAGPVDAPTPADAEPTEATARDVPTQIAHAVGRSAPGVRRRVRQVSQATASPASHSRPRAPRHASWDVMTTASPEPLRSPEDVENAAAETITFPSLSPTHVSEGQAAEPAIVVSHLRKTFGDFTAVDDVSFAVPKGTIVALLGPNGAGKTTTVNMLCTLLAPDGGEAVVAGHDIVDDASAVRGDIMLTGQFAALDEALTGRENLILFGRLLGLPKKRAAVRADELLAEFGLTEAAGRRVGKYSGGMRRRIDIACGLVTRPEVVFLDEPTTGLDPRSRQEVWAVVEQLRDSGVTILLTTQYLEEADRLSDNIVVIDGGRVIAEGTSDELKAATGAAYCEVTPAHPAYLPRLRARLADMLDPQAARDRAPDGAASDDAAQNESEAVSVPAPDGPQTLAEVIRRTEAAKIPLADIVLRRPSLDEVFLALTDKTTGSARPGDEDDAE</sequence>
<reference evidence="12" key="1">
    <citation type="submission" date="2023-06" db="EMBL/GenBank/DDBJ databases">
        <title>Gordonia sp. nov. and Pseudochrobactrum sp. nov., two species isolated from the burying beetle Nicrophorus vespilloides.</title>
        <authorList>
            <person name="Poehlein A."/>
            <person name="Guzman J."/>
            <person name="Daniel R."/>
            <person name="Vilcinskas A."/>
        </authorList>
    </citation>
    <scope>NUCLEOTIDE SEQUENCE</scope>
    <source>
        <strain evidence="12">MP11Mi</strain>
    </source>
</reference>
<evidence type="ECO:0000256" key="2">
    <source>
        <dbReference type="ARBA" id="ARBA00022448"/>
    </source>
</evidence>
<keyword evidence="7" id="KW-0472">Membrane</keyword>
<dbReference type="NCBIfam" id="TIGR01188">
    <property type="entry name" value="drrA"/>
    <property type="match status" value="1"/>
</dbReference>
<protein>
    <submittedName>
        <fullName evidence="12">Vitamin B12 import ATP-binding protein BtuD</fullName>
    </submittedName>
</protein>
<dbReference type="GO" id="GO:0005524">
    <property type="term" value="F:ATP binding"/>
    <property type="evidence" value="ECO:0007669"/>
    <property type="project" value="UniProtKB-KW"/>
</dbReference>
<dbReference type="InterPro" id="IPR027417">
    <property type="entry name" value="P-loop_NTPase"/>
</dbReference>
<keyword evidence="2" id="KW-0813">Transport</keyword>
<evidence type="ECO:0000256" key="8">
    <source>
        <dbReference type="ARBA" id="ARBA00023251"/>
    </source>
</evidence>
<dbReference type="GO" id="GO:0016887">
    <property type="term" value="F:ATP hydrolysis activity"/>
    <property type="evidence" value="ECO:0007669"/>
    <property type="project" value="InterPro"/>
</dbReference>
<gene>
    <name evidence="12" type="primary">btuD_8</name>
    <name evidence="12" type="ORF">MP11Mi_21370</name>
</gene>
<dbReference type="InterPro" id="IPR050763">
    <property type="entry name" value="ABC_transporter_ATP-binding"/>
</dbReference>
<dbReference type="Gene3D" id="3.40.50.300">
    <property type="entry name" value="P-loop containing nucleotide triphosphate hydrolases"/>
    <property type="match status" value="1"/>
</dbReference>
<keyword evidence="8" id="KW-0046">Antibiotic resistance</keyword>
<accession>A0AA97CXL8</accession>
<dbReference type="GO" id="GO:0005886">
    <property type="term" value="C:plasma membrane"/>
    <property type="evidence" value="ECO:0007669"/>
    <property type="project" value="UniProtKB-SubCell"/>
</dbReference>
<feature type="domain" description="ABC transporter" evidence="11">
    <location>
        <begin position="165"/>
        <end position="395"/>
    </location>
</feature>
<feature type="region of interest" description="Disordered" evidence="10">
    <location>
        <begin position="1"/>
        <end position="32"/>
    </location>
</feature>
<dbReference type="EMBL" id="CP128986">
    <property type="protein sequence ID" value="WOC13040.1"/>
    <property type="molecule type" value="Genomic_DNA"/>
</dbReference>
<dbReference type="GO" id="GO:1900753">
    <property type="term" value="P:doxorubicin transport"/>
    <property type="evidence" value="ECO:0007669"/>
    <property type="project" value="InterPro"/>
</dbReference>
<dbReference type="Pfam" id="PF00005">
    <property type="entry name" value="ABC_tran"/>
    <property type="match status" value="1"/>
</dbReference>
<dbReference type="PROSITE" id="PS00211">
    <property type="entry name" value="ABC_TRANSPORTER_1"/>
    <property type="match status" value="1"/>
</dbReference>
<feature type="compositionally biased region" description="Polar residues" evidence="10">
    <location>
        <begin position="98"/>
        <end position="108"/>
    </location>
</feature>
<dbReference type="FunFam" id="3.40.50.300:FF:000589">
    <property type="entry name" value="ABC transporter, ATP-binding subunit"/>
    <property type="match status" value="1"/>
</dbReference>
<keyword evidence="4" id="KW-0547">Nucleotide-binding</keyword>
<dbReference type="InterPro" id="IPR005894">
    <property type="entry name" value="DrrA"/>
</dbReference>
<dbReference type="InterPro" id="IPR003593">
    <property type="entry name" value="AAA+_ATPase"/>
</dbReference>
<dbReference type="InterPro" id="IPR003439">
    <property type="entry name" value="ABC_transporter-like_ATP-bd"/>
</dbReference>
<dbReference type="AlphaFoldDB" id="A0AA97CXL8"/>
<keyword evidence="5 12" id="KW-0067">ATP-binding</keyword>
<evidence type="ECO:0000256" key="10">
    <source>
        <dbReference type="SAM" id="MobiDB-lite"/>
    </source>
</evidence>
<dbReference type="InterPro" id="IPR017871">
    <property type="entry name" value="ABC_transporter-like_CS"/>
</dbReference>
<organism evidence="12">
    <name type="scientific">Gordonia sp. MP11Mi</name>
    <dbReference type="NCBI Taxonomy" id="3022769"/>
    <lineage>
        <taxon>Bacteria</taxon>
        <taxon>Bacillati</taxon>
        <taxon>Actinomycetota</taxon>
        <taxon>Actinomycetes</taxon>
        <taxon>Mycobacteriales</taxon>
        <taxon>Gordoniaceae</taxon>
        <taxon>Gordonia</taxon>
    </lineage>
</organism>
<evidence type="ECO:0000256" key="5">
    <source>
        <dbReference type="ARBA" id="ARBA00022840"/>
    </source>
</evidence>
<feature type="region of interest" description="Disordered" evidence="10">
    <location>
        <begin position="46"/>
        <end position="120"/>
    </location>
</feature>
<dbReference type="GO" id="GO:0055085">
    <property type="term" value="P:transmembrane transport"/>
    <property type="evidence" value="ECO:0007669"/>
    <property type="project" value="UniProtKB-ARBA"/>
</dbReference>
<dbReference type="SUPFAM" id="SSF52540">
    <property type="entry name" value="P-loop containing nucleoside triphosphate hydrolases"/>
    <property type="match status" value="1"/>
</dbReference>
<dbReference type="PANTHER" id="PTHR42711:SF19">
    <property type="entry name" value="DOXORUBICIN RESISTANCE ATP-BINDING PROTEIN DRRA"/>
    <property type="match status" value="1"/>
</dbReference>
<keyword evidence="6" id="KW-1278">Translocase</keyword>
<comment type="subcellular location">
    <subcellularLocation>
        <location evidence="1">Cell membrane</location>
        <topology evidence="1">Peripheral membrane protein</topology>
        <orientation evidence="1">Cytoplasmic side</orientation>
    </subcellularLocation>
</comment>
<feature type="compositionally biased region" description="Low complexity" evidence="10">
    <location>
        <begin position="60"/>
        <end position="72"/>
    </location>
</feature>
<keyword evidence="3" id="KW-1003">Cell membrane</keyword>
<proteinExistence type="inferred from homology"/>